<dbReference type="PANTHER" id="PTHR23162:SF10">
    <property type="entry name" value="FI13205P"/>
    <property type="match status" value="1"/>
</dbReference>
<feature type="coiled-coil region" evidence="6">
    <location>
        <begin position="6"/>
        <end position="127"/>
    </location>
</feature>
<keyword evidence="8" id="KW-1185">Reference proteome</keyword>
<evidence type="ECO:0000313" key="7">
    <source>
        <dbReference type="EMBL" id="KRT83121.1"/>
    </source>
</evidence>
<reference evidence="7 8" key="1">
    <citation type="submission" date="2015-09" db="EMBL/GenBank/DDBJ databases">
        <title>Draft genome of the scarab beetle Oryctes borbonicus.</title>
        <authorList>
            <person name="Meyer J.M."/>
            <person name="Markov G.V."/>
            <person name="Baskaran P."/>
            <person name="Herrmann M."/>
            <person name="Sommer R.J."/>
            <person name="Roedelsperger C."/>
        </authorList>
    </citation>
    <scope>NUCLEOTIDE SEQUENCE [LARGE SCALE GENOMIC DNA]</scope>
    <source>
        <strain evidence="7">OB123</strain>
        <tissue evidence="7">Whole animal</tissue>
    </source>
</reference>
<evidence type="ECO:0000256" key="5">
    <source>
        <dbReference type="ARBA" id="ARBA00023212"/>
    </source>
</evidence>
<evidence type="ECO:0000256" key="1">
    <source>
        <dbReference type="ARBA" id="ARBA00004300"/>
    </source>
</evidence>
<keyword evidence="4 6" id="KW-0175">Coiled coil</keyword>
<feature type="non-terminal residue" evidence="7">
    <location>
        <position position="1"/>
    </location>
</feature>
<organism evidence="7 8">
    <name type="scientific">Oryctes borbonicus</name>
    <dbReference type="NCBI Taxonomy" id="1629725"/>
    <lineage>
        <taxon>Eukaryota</taxon>
        <taxon>Metazoa</taxon>
        <taxon>Ecdysozoa</taxon>
        <taxon>Arthropoda</taxon>
        <taxon>Hexapoda</taxon>
        <taxon>Insecta</taxon>
        <taxon>Pterygota</taxon>
        <taxon>Neoptera</taxon>
        <taxon>Endopterygota</taxon>
        <taxon>Coleoptera</taxon>
        <taxon>Polyphaga</taxon>
        <taxon>Scarabaeiformia</taxon>
        <taxon>Scarabaeidae</taxon>
        <taxon>Dynastinae</taxon>
        <taxon>Oryctes</taxon>
    </lineage>
</organism>
<evidence type="ECO:0000256" key="3">
    <source>
        <dbReference type="ARBA" id="ARBA00022490"/>
    </source>
</evidence>
<gene>
    <name evidence="7" type="ORF">AMK59_4802</name>
</gene>
<dbReference type="OrthoDB" id="413404at2759"/>
<proteinExistence type="inferred from homology"/>
<evidence type="ECO:0000256" key="6">
    <source>
        <dbReference type="SAM" id="Coils"/>
    </source>
</evidence>
<dbReference type="EMBL" id="LJIG01009417">
    <property type="protein sequence ID" value="KRT83121.1"/>
    <property type="molecule type" value="Genomic_DNA"/>
</dbReference>
<name>A0A0T6B762_9SCAR</name>
<evidence type="ECO:0000313" key="8">
    <source>
        <dbReference type="Proteomes" id="UP000051574"/>
    </source>
</evidence>
<dbReference type="PANTHER" id="PTHR23162">
    <property type="entry name" value="OUTER DENSE FIBER OF SPERM TAILS 2"/>
    <property type="match status" value="1"/>
</dbReference>
<dbReference type="Gene3D" id="1.10.287.1490">
    <property type="match status" value="1"/>
</dbReference>
<evidence type="ECO:0000256" key="4">
    <source>
        <dbReference type="ARBA" id="ARBA00023054"/>
    </source>
</evidence>
<dbReference type="GO" id="GO:1902017">
    <property type="term" value="P:regulation of cilium assembly"/>
    <property type="evidence" value="ECO:0007669"/>
    <property type="project" value="TreeGrafter"/>
</dbReference>
<evidence type="ECO:0000256" key="2">
    <source>
        <dbReference type="ARBA" id="ARBA00009316"/>
    </source>
</evidence>
<feature type="coiled-coil region" evidence="6">
    <location>
        <begin position="153"/>
        <end position="314"/>
    </location>
</feature>
<comment type="subcellular location">
    <subcellularLocation>
        <location evidence="1">Cytoplasm</location>
        <location evidence="1">Cytoskeleton</location>
        <location evidence="1">Microtubule organizing center</location>
        <location evidence="1">Centrosome</location>
    </subcellularLocation>
</comment>
<comment type="similarity">
    <text evidence="2">Belongs to the ODF2 family.</text>
</comment>
<protein>
    <submittedName>
        <fullName evidence="7">Uncharacterized protein</fullName>
    </submittedName>
</protein>
<feature type="non-terminal residue" evidence="7">
    <location>
        <position position="330"/>
    </location>
</feature>
<dbReference type="InterPro" id="IPR026099">
    <property type="entry name" value="Odf2-rel"/>
</dbReference>
<dbReference type="AlphaFoldDB" id="A0A0T6B762"/>
<dbReference type="Proteomes" id="UP000051574">
    <property type="component" value="Unassembled WGS sequence"/>
</dbReference>
<sequence length="330" mass="38511">GKLTEVAGLRAEVDKLKQHATDAEQAKKLAEDKQKECSRLLKEFKDAKKLVGIGKEQTTELEQQLSVAKQRYREVKDELEEVRALVEEHKAQMEEYRNKYMQAQQTVEEQRRQIDMMELENARIGEQVNLEIQRVKNQFQEKLQELTPLPDILKATQKKLQEVQQMHLLAERKNELLLKDLQTCRDKAGELELELERIKGNERDGIGEVGQLRIRLDECTAKLAETLEENDRLKQELATIQEHVEETDRQLAEKAHEVAQLSAEVDNVREESARQIARTKERCETIRRSMQLQITELERQLASCRALTRAAQKDRDEIRQKMQAQINNLN</sequence>
<accession>A0A0T6B762</accession>
<keyword evidence="3" id="KW-0963">Cytoplasm</keyword>
<comment type="caution">
    <text evidence="7">The sequence shown here is derived from an EMBL/GenBank/DDBJ whole genome shotgun (WGS) entry which is preliminary data.</text>
</comment>
<dbReference type="GO" id="GO:0005813">
    <property type="term" value="C:centrosome"/>
    <property type="evidence" value="ECO:0007669"/>
    <property type="project" value="UniProtKB-SubCell"/>
</dbReference>
<keyword evidence="5" id="KW-0206">Cytoskeleton</keyword>